<evidence type="ECO:0000259" key="2">
    <source>
        <dbReference type="PROSITE" id="PS50914"/>
    </source>
</evidence>
<dbReference type="InterPro" id="IPR007055">
    <property type="entry name" value="BON_dom"/>
</dbReference>
<feature type="domain" description="BON" evidence="2">
    <location>
        <begin position="3"/>
        <end position="71"/>
    </location>
</feature>
<dbReference type="PANTHER" id="PTHR34606">
    <property type="entry name" value="BON DOMAIN-CONTAINING PROTEIN"/>
    <property type="match status" value="1"/>
</dbReference>
<dbReference type="Proteomes" id="UP001204144">
    <property type="component" value="Unassembled WGS sequence"/>
</dbReference>
<dbReference type="Pfam" id="PF04972">
    <property type="entry name" value="BON"/>
    <property type="match status" value="3"/>
</dbReference>
<name>A0AAE3H604_9BACT</name>
<dbReference type="Gene3D" id="3.30.1340.30">
    <property type="match status" value="3"/>
</dbReference>
<gene>
    <name evidence="3" type="ORF">EGI31_21465</name>
</gene>
<proteinExistence type="predicted"/>
<dbReference type="EMBL" id="RJUF01000184">
    <property type="protein sequence ID" value="MCP9765512.1"/>
    <property type="molecule type" value="Genomic_DNA"/>
</dbReference>
<dbReference type="InterPro" id="IPR014004">
    <property type="entry name" value="Transpt-assoc_nodulatn_dom_bac"/>
</dbReference>
<dbReference type="RefSeq" id="WP_255039215.1">
    <property type="nucleotide sequence ID" value="NZ_RJUF01000184.1"/>
</dbReference>
<dbReference type="AlphaFoldDB" id="A0AAE3H604"/>
<sequence length="224" mass="25635">MKSNEDLQKEVQEAIKWEPKLHAAEIGVVVQDGIVTLSGTVDNYAKKIQAEDAVKHIMGVKAVVEKIEVKFNTDWAKHDDNDIAKEIVNAYKWNWQLPNDKIHVKVENGWITLDGETNWNYQREEARNSIKNMTGIKGVTNNITIKLEVENKIEQHDIEAAIQRNWSVKDENIDVAVMDHRVTLSGDVSSWYQKDEASRMAWSAPGVWSVDNQLEVISEYDYVS</sequence>
<dbReference type="SMART" id="SM00749">
    <property type="entry name" value="BON"/>
    <property type="match status" value="2"/>
</dbReference>
<keyword evidence="4" id="KW-1185">Reference proteome</keyword>
<accession>A0AAE3H604</accession>
<evidence type="ECO:0000313" key="4">
    <source>
        <dbReference type="Proteomes" id="UP001204144"/>
    </source>
</evidence>
<protein>
    <submittedName>
        <fullName evidence="3">BON domain-containing protein</fullName>
    </submittedName>
</protein>
<dbReference type="PANTHER" id="PTHR34606:SF4">
    <property type="entry name" value="OUTER MEMBRANE LIPOPROTEIN DOLP"/>
    <property type="match status" value="1"/>
</dbReference>
<dbReference type="InterPro" id="IPR051686">
    <property type="entry name" value="Lipoprotein_DolP"/>
</dbReference>
<dbReference type="PROSITE" id="PS50914">
    <property type="entry name" value="BON"/>
    <property type="match status" value="3"/>
</dbReference>
<evidence type="ECO:0000256" key="1">
    <source>
        <dbReference type="ARBA" id="ARBA00022729"/>
    </source>
</evidence>
<reference evidence="3 4" key="1">
    <citation type="submission" date="2018-11" db="EMBL/GenBank/DDBJ databases">
        <title>Novel bacteria species description.</title>
        <authorList>
            <person name="Han J.-H."/>
        </authorList>
    </citation>
    <scope>NUCLEOTIDE SEQUENCE [LARGE SCALE GENOMIC DNA]</scope>
    <source>
        <strain evidence="3 4">KCTC23259</strain>
    </source>
</reference>
<evidence type="ECO:0000313" key="3">
    <source>
        <dbReference type="EMBL" id="MCP9765512.1"/>
    </source>
</evidence>
<feature type="domain" description="BON" evidence="2">
    <location>
        <begin position="79"/>
        <end position="147"/>
    </location>
</feature>
<feature type="domain" description="BON" evidence="2">
    <location>
        <begin position="150"/>
        <end position="218"/>
    </location>
</feature>
<comment type="caution">
    <text evidence="3">The sequence shown here is derived from an EMBL/GenBank/DDBJ whole genome shotgun (WGS) entry which is preliminary data.</text>
</comment>
<organism evidence="3 4">
    <name type="scientific">Lacihabitans soyangensis</name>
    <dbReference type="NCBI Taxonomy" id="869394"/>
    <lineage>
        <taxon>Bacteria</taxon>
        <taxon>Pseudomonadati</taxon>
        <taxon>Bacteroidota</taxon>
        <taxon>Cytophagia</taxon>
        <taxon>Cytophagales</taxon>
        <taxon>Leadbetterellaceae</taxon>
        <taxon>Lacihabitans</taxon>
    </lineage>
</organism>
<keyword evidence="1" id="KW-0732">Signal</keyword>